<reference evidence="7" key="1">
    <citation type="submission" date="2023-07" db="EMBL/GenBank/DDBJ databases">
        <authorList>
            <consortium name="AG Swart"/>
            <person name="Singh M."/>
            <person name="Singh A."/>
            <person name="Seah K."/>
            <person name="Emmerich C."/>
        </authorList>
    </citation>
    <scope>NUCLEOTIDE SEQUENCE</scope>
    <source>
        <strain evidence="7">DP1</strain>
    </source>
</reference>
<comment type="caution">
    <text evidence="7">The sequence shown here is derived from an EMBL/GenBank/DDBJ whole genome shotgun (WGS) entry which is preliminary data.</text>
</comment>
<dbReference type="Proteomes" id="UP001295684">
    <property type="component" value="Unassembled WGS sequence"/>
</dbReference>
<organism evidence="7 8">
    <name type="scientific">Euplotes crassus</name>
    <dbReference type="NCBI Taxonomy" id="5936"/>
    <lineage>
        <taxon>Eukaryota</taxon>
        <taxon>Sar</taxon>
        <taxon>Alveolata</taxon>
        <taxon>Ciliophora</taxon>
        <taxon>Intramacronucleata</taxon>
        <taxon>Spirotrichea</taxon>
        <taxon>Hypotrichia</taxon>
        <taxon>Euplotida</taxon>
        <taxon>Euplotidae</taxon>
        <taxon>Moneuplotes</taxon>
    </lineage>
</organism>
<sequence length="210" mass="24295">MNLKIITQIPKKFGSWYDATLRRRPLLTRMVTTFIITGAADFSSQLIKKYRSEREENELYPIFSLKYATCCGMINAPWMHFYYTLLIDRVVPGTGTIVLLIKLACDTFLYSPAFCHYMCFLIAKLNGSTNKEAKRKMRENYWLTQVLSWKIWPIASLINYAFLPVRYRVLFLNMASFLWAILFCFKNSNPGSGKGDYSDKDIAEVVANAP</sequence>
<keyword evidence="8" id="KW-1185">Reference proteome</keyword>
<dbReference type="Pfam" id="PF04117">
    <property type="entry name" value="Mpv17_PMP22"/>
    <property type="match status" value="1"/>
</dbReference>
<keyword evidence="3" id="KW-0812">Transmembrane</keyword>
<dbReference type="EMBL" id="CAMPGE010019409">
    <property type="protein sequence ID" value="CAI2377743.1"/>
    <property type="molecule type" value="Genomic_DNA"/>
</dbReference>
<evidence type="ECO:0000256" key="5">
    <source>
        <dbReference type="ARBA" id="ARBA00023136"/>
    </source>
</evidence>
<evidence type="ECO:0000256" key="3">
    <source>
        <dbReference type="ARBA" id="ARBA00022692"/>
    </source>
</evidence>
<dbReference type="GO" id="GO:0016020">
    <property type="term" value="C:membrane"/>
    <property type="evidence" value="ECO:0007669"/>
    <property type="project" value="UniProtKB-SubCell"/>
</dbReference>
<proteinExistence type="inferred from homology"/>
<evidence type="ECO:0000256" key="2">
    <source>
        <dbReference type="ARBA" id="ARBA00006824"/>
    </source>
</evidence>
<comment type="subcellular location">
    <subcellularLocation>
        <location evidence="1">Membrane</location>
        <topology evidence="1">Multi-pass membrane protein</topology>
    </subcellularLocation>
</comment>
<evidence type="ECO:0000256" key="4">
    <source>
        <dbReference type="ARBA" id="ARBA00022989"/>
    </source>
</evidence>
<name>A0AAD1XR93_EUPCR</name>
<evidence type="ECO:0000313" key="8">
    <source>
        <dbReference type="Proteomes" id="UP001295684"/>
    </source>
</evidence>
<evidence type="ECO:0000256" key="1">
    <source>
        <dbReference type="ARBA" id="ARBA00004141"/>
    </source>
</evidence>
<comment type="similarity">
    <text evidence="2 6">Belongs to the peroxisomal membrane protein PXMP2/4 family.</text>
</comment>
<keyword evidence="5" id="KW-0472">Membrane</keyword>
<dbReference type="PANTHER" id="PTHR11266">
    <property type="entry name" value="PEROXISOMAL MEMBRANE PROTEIN 2, PXMP2 MPV17"/>
    <property type="match status" value="1"/>
</dbReference>
<dbReference type="InterPro" id="IPR007248">
    <property type="entry name" value="Mpv17_PMP22"/>
</dbReference>
<dbReference type="GO" id="GO:0005737">
    <property type="term" value="C:cytoplasm"/>
    <property type="evidence" value="ECO:0007669"/>
    <property type="project" value="TreeGrafter"/>
</dbReference>
<evidence type="ECO:0000256" key="6">
    <source>
        <dbReference type="RuleBase" id="RU363053"/>
    </source>
</evidence>
<dbReference type="AlphaFoldDB" id="A0AAD1XR93"/>
<accession>A0AAD1XR93</accession>
<keyword evidence="4" id="KW-1133">Transmembrane helix</keyword>
<evidence type="ECO:0000313" key="7">
    <source>
        <dbReference type="EMBL" id="CAI2377743.1"/>
    </source>
</evidence>
<gene>
    <name evidence="7" type="ORF">ECRASSUSDP1_LOCUS19132</name>
</gene>
<protein>
    <submittedName>
        <fullName evidence="7">Uncharacterized protein</fullName>
    </submittedName>
</protein>